<dbReference type="GO" id="GO:0006707">
    <property type="term" value="P:cholesterol catabolic process"/>
    <property type="evidence" value="ECO:0007669"/>
    <property type="project" value="TreeGrafter"/>
</dbReference>
<sequence length="440" mass="47754">MPLRPDDLPRLDLADPRLHAESDLTEVWRYLRDEEPAYWHQEPGRESGYWVITRYADVAGIYRDTVRFTSEHGNVLETLLAGADSAAGKMAAVTDGPHHAELRGLMLKAFTPKALAPIVRSVRRVTGRLVEEAVLRGESDFATDVAARVPLAAICDLLDVPDADRAQILRLTSSALASPDGAPTQTDTWTAKSEILLYFAQLAESRRERPGDDLVSLLVRGRVGGRPLTGEEVVLNCYSLILGGDETTRFSMIGGLRGLIERPQAWAAVKSGRAAIETAVEEVLRWTTPTLHAGRTATQDALIHGSFIEAGDKVTVWNVSANRDERQFPDADVFDPARTPNKHLTFAYGPHFCLGSYLARAEIGAALEALRTMVADGAGEGAGIESAGEPRPVYSNFLSGFSSLPVRLRMDPRYRPGTWAAQSDQASSETSAGSGCPVAH</sequence>
<dbReference type="InterPro" id="IPR001128">
    <property type="entry name" value="Cyt_P450"/>
</dbReference>
<protein>
    <submittedName>
        <fullName evidence="8">Cytochrome P450</fullName>
    </submittedName>
</protein>
<dbReference type="GO" id="GO:0005506">
    <property type="term" value="F:iron ion binding"/>
    <property type="evidence" value="ECO:0007669"/>
    <property type="project" value="InterPro"/>
</dbReference>
<keyword evidence="6" id="KW-0503">Monooxygenase</keyword>
<dbReference type="InterPro" id="IPR002397">
    <property type="entry name" value="Cyt_P450_B"/>
</dbReference>
<reference evidence="8" key="1">
    <citation type="submission" date="2021-04" db="EMBL/GenBank/DDBJ databases">
        <title>Genome based classification of Actinospica acidithermotolerans sp. nov., an actinobacterium isolated from an Indonesian hot spring.</title>
        <authorList>
            <person name="Kusuma A.B."/>
            <person name="Putra K.E."/>
            <person name="Nafisah S."/>
            <person name="Loh J."/>
            <person name="Nouioui I."/>
            <person name="Goodfellow M."/>
        </authorList>
    </citation>
    <scope>NUCLEOTIDE SEQUENCE</scope>
    <source>
        <strain evidence="8">DSM 45618</strain>
    </source>
</reference>
<evidence type="ECO:0000256" key="3">
    <source>
        <dbReference type="ARBA" id="ARBA00022723"/>
    </source>
</evidence>
<gene>
    <name evidence="8" type="ORF">KGA66_18310</name>
</gene>
<accession>A0A8J8BEA7</accession>
<dbReference type="PANTHER" id="PTHR46696:SF4">
    <property type="entry name" value="BIOTIN BIOSYNTHESIS CYTOCHROME P450"/>
    <property type="match status" value="1"/>
</dbReference>
<keyword evidence="2" id="KW-0349">Heme</keyword>
<dbReference type="FunFam" id="1.10.630.10:FF:000018">
    <property type="entry name" value="Cytochrome P450 monooxygenase"/>
    <property type="match status" value="1"/>
</dbReference>
<name>A0A8J8BEA7_9ACTN</name>
<evidence type="ECO:0000256" key="5">
    <source>
        <dbReference type="ARBA" id="ARBA00023004"/>
    </source>
</evidence>
<evidence type="ECO:0000256" key="1">
    <source>
        <dbReference type="ARBA" id="ARBA00010617"/>
    </source>
</evidence>
<dbReference type="InterPro" id="IPR036396">
    <property type="entry name" value="Cyt_P450_sf"/>
</dbReference>
<evidence type="ECO:0000256" key="6">
    <source>
        <dbReference type="ARBA" id="ARBA00023033"/>
    </source>
</evidence>
<comment type="caution">
    <text evidence="8">The sequence shown here is derived from an EMBL/GenBank/DDBJ whole genome shotgun (WGS) entry which is preliminary data.</text>
</comment>
<dbReference type="Proteomes" id="UP000677913">
    <property type="component" value="Unassembled WGS sequence"/>
</dbReference>
<keyword evidence="9" id="KW-1185">Reference proteome</keyword>
<keyword evidence="3" id="KW-0479">Metal-binding</keyword>
<dbReference type="PANTHER" id="PTHR46696">
    <property type="entry name" value="P450, PUTATIVE (EUROFUNG)-RELATED"/>
    <property type="match status" value="1"/>
</dbReference>
<dbReference type="PRINTS" id="PR00359">
    <property type="entry name" value="BP450"/>
</dbReference>
<evidence type="ECO:0000256" key="4">
    <source>
        <dbReference type="ARBA" id="ARBA00023002"/>
    </source>
</evidence>
<dbReference type="Pfam" id="PF00067">
    <property type="entry name" value="p450"/>
    <property type="match status" value="1"/>
</dbReference>
<dbReference type="Gene3D" id="1.10.630.10">
    <property type="entry name" value="Cytochrome P450"/>
    <property type="match status" value="1"/>
</dbReference>
<evidence type="ECO:0000313" key="9">
    <source>
        <dbReference type="Proteomes" id="UP000677913"/>
    </source>
</evidence>
<keyword evidence="4" id="KW-0560">Oxidoreductase</keyword>
<evidence type="ECO:0000256" key="7">
    <source>
        <dbReference type="SAM" id="MobiDB-lite"/>
    </source>
</evidence>
<dbReference type="GO" id="GO:0020037">
    <property type="term" value="F:heme binding"/>
    <property type="evidence" value="ECO:0007669"/>
    <property type="project" value="InterPro"/>
</dbReference>
<evidence type="ECO:0000256" key="2">
    <source>
        <dbReference type="ARBA" id="ARBA00022617"/>
    </source>
</evidence>
<organism evidence="8 9">
    <name type="scientific">Actinocrinis puniceicyclus</name>
    <dbReference type="NCBI Taxonomy" id="977794"/>
    <lineage>
        <taxon>Bacteria</taxon>
        <taxon>Bacillati</taxon>
        <taxon>Actinomycetota</taxon>
        <taxon>Actinomycetes</taxon>
        <taxon>Catenulisporales</taxon>
        <taxon>Actinospicaceae</taxon>
        <taxon>Actinocrinis</taxon>
    </lineage>
</organism>
<dbReference type="GO" id="GO:0036199">
    <property type="term" value="F:cholest-4-en-3-one 26-monooxygenase activity"/>
    <property type="evidence" value="ECO:0007669"/>
    <property type="project" value="TreeGrafter"/>
</dbReference>
<dbReference type="CDD" id="cd11033">
    <property type="entry name" value="CYP142-like"/>
    <property type="match status" value="1"/>
</dbReference>
<dbReference type="AlphaFoldDB" id="A0A8J8BEA7"/>
<dbReference type="EMBL" id="JAGSXH010000067">
    <property type="protein sequence ID" value="MBS2965016.1"/>
    <property type="molecule type" value="Genomic_DNA"/>
</dbReference>
<evidence type="ECO:0000313" key="8">
    <source>
        <dbReference type="EMBL" id="MBS2965016.1"/>
    </source>
</evidence>
<dbReference type="SUPFAM" id="SSF48264">
    <property type="entry name" value="Cytochrome P450"/>
    <property type="match status" value="1"/>
</dbReference>
<keyword evidence="5" id="KW-0408">Iron</keyword>
<comment type="similarity">
    <text evidence="1">Belongs to the cytochrome P450 family.</text>
</comment>
<proteinExistence type="inferred from homology"/>
<dbReference type="GO" id="GO:0008395">
    <property type="term" value="F:steroid hydroxylase activity"/>
    <property type="evidence" value="ECO:0007669"/>
    <property type="project" value="TreeGrafter"/>
</dbReference>
<feature type="compositionally biased region" description="Polar residues" evidence="7">
    <location>
        <begin position="420"/>
        <end position="433"/>
    </location>
</feature>
<feature type="region of interest" description="Disordered" evidence="7">
    <location>
        <begin position="418"/>
        <end position="440"/>
    </location>
</feature>